<name>A0ABD1XNS5_9MARC</name>
<organism evidence="1 2">
    <name type="scientific">Riccia fluitans</name>
    <dbReference type="NCBI Taxonomy" id="41844"/>
    <lineage>
        <taxon>Eukaryota</taxon>
        <taxon>Viridiplantae</taxon>
        <taxon>Streptophyta</taxon>
        <taxon>Embryophyta</taxon>
        <taxon>Marchantiophyta</taxon>
        <taxon>Marchantiopsida</taxon>
        <taxon>Marchantiidae</taxon>
        <taxon>Marchantiales</taxon>
        <taxon>Ricciaceae</taxon>
        <taxon>Riccia</taxon>
    </lineage>
</organism>
<dbReference type="Proteomes" id="UP001605036">
    <property type="component" value="Unassembled WGS sequence"/>
</dbReference>
<dbReference type="PANTHER" id="PTHR47559">
    <property type="entry name" value="OS03G0844900 PROTEIN"/>
    <property type="match status" value="1"/>
</dbReference>
<dbReference type="EMBL" id="JBHFFA010000008">
    <property type="protein sequence ID" value="KAL2610368.1"/>
    <property type="molecule type" value="Genomic_DNA"/>
</dbReference>
<reference evidence="1 2" key="1">
    <citation type="submission" date="2024-09" db="EMBL/GenBank/DDBJ databases">
        <title>Chromosome-scale assembly of Riccia fluitans.</title>
        <authorList>
            <person name="Paukszto L."/>
            <person name="Sawicki J."/>
            <person name="Karawczyk K."/>
            <person name="Piernik-Szablinska J."/>
            <person name="Szczecinska M."/>
            <person name="Mazdziarz M."/>
        </authorList>
    </citation>
    <scope>NUCLEOTIDE SEQUENCE [LARGE SCALE GENOMIC DNA]</scope>
    <source>
        <strain evidence="1">Rf_01</strain>
        <tissue evidence="1">Aerial parts of the thallus</tissue>
    </source>
</reference>
<gene>
    <name evidence="1" type="ORF">R1flu_028941</name>
</gene>
<sequence length="192" mass="20916">MFCKTSAKVETEVVGKFATANGGDICAGRLKSVTDYGASAGLRFHDGQSSCLHFCGIQSLSQGILSTKAKRERPTAGVDPQEESRLADILISDAGMTNTMLPGLDQIVVHMFQEEGSSEITLGRQALKGRVVSKHVPLVVECPCGGREVQIFKLELVDGLLAKVSKVGSSRRLEWFDLDNIWQRMGTRKFDL</sequence>
<keyword evidence="2" id="KW-1185">Reference proteome</keyword>
<accession>A0ABD1XNS5</accession>
<dbReference type="AlphaFoldDB" id="A0ABD1XNS5"/>
<dbReference type="PANTHER" id="PTHR47559:SF1">
    <property type="entry name" value="OS03G0844900 PROTEIN"/>
    <property type="match status" value="1"/>
</dbReference>
<dbReference type="InterPro" id="IPR052757">
    <property type="entry name" value="Ribosomal_protein_S1"/>
</dbReference>
<proteinExistence type="predicted"/>
<comment type="caution">
    <text evidence="1">The sequence shown here is derived from an EMBL/GenBank/DDBJ whole genome shotgun (WGS) entry which is preliminary data.</text>
</comment>
<evidence type="ECO:0000313" key="1">
    <source>
        <dbReference type="EMBL" id="KAL2610368.1"/>
    </source>
</evidence>
<protein>
    <submittedName>
        <fullName evidence="1">Uncharacterized protein</fullName>
    </submittedName>
</protein>
<evidence type="ECO:0000313" key="2">
    <source>
        <dbReference type="Proteomes" id="UP001605036"/>
    </source>
</evidence>